<feature type="signal peptide" evidence="1">
    <location>
        <begin position="1"/>
        <end position="20"/>
    </location>
</feature>
<protein>
    <submittedName>
        <fullName evidence="2">Uncharacterized protein</fullName>
    </submittedName>
</protein>
<gene>
    <name evidence="2" type="ORF">KIN20_003809</name>
</gene>
<evidence type="ECO:0000313" key="3">
    <source>
        <dbReference type="Proteomes" id="UP001196413"/>
    </source>
</evidence>
<accession>A0AAD5MIU4</accession>
<proteinExistence type="predicted"/>
<evidence type="ECO:0000313" key="2">
    <source>
        <dbReference type="EMBL" id="KAJ1348496.1"/>
    </source>
</evidence>
<reference evidence="2" key="1">
    <citation type="submission" date="2021-06" db="EMBL/GenBank/DDBJ databases">
        <title>Parelaphostrongylus tenuis whole genome reference sequence.</title>
        <authorList>
            <person name="Garwood T.J."/>
            <person name="Larsen P.A."/>
            <person name="Fountain-Jones N.M."/>
            <person name="Garbe J.R."/>
            <person name="Macchietto M.G."/>
            <person name="Kania S.A."/>
            <person name="Gerhold R.W."/>
            <person name="Richards J.E."/>
            <person name="Wolf T.M."/>
        </authorList>
    </citation>
    <scope>NUCLEOTIDE SEQUENCE</scope>
    <source>
        <strain evidence="2">MNPRO001-30</strain>
        <tissue evidence="2">Meninges</tissue>
    </source>
</reference>
<dbReference type="Proteomes" id="UP001196413">
    <property type="component" value="Unassembled WGS sequence"/>
</dbReference>
<name>A0AAD5MIU4_PARTN</name>
<feature type="chain" id="PRO_5042104123" evidence="1">
    <location>
        <begin position="21"/>
        <end position="223"/>
    </location>
</feature>
<evidence type="ECO:0000256" key="1">
    <source>
        <dbReference type="SAM" id="SignalP"/>
    </source>
</evidence>
<organism evidence="2 3">
    <name type="scientific">Parelaphostrongylus tenuis</name>
    <name type="common">Meningeal worm</name>
    <dbReference type="NCBI Taxonomy" id="148309"/>
    <lineage>
        <taxon>Eukaryota</taxon>
        <taxon>Metazoa</taxon>
        <taxon>Ecdysozoa</taxon>
        <taxon>Nematoda</taxon>
        <taxon>Chromadorea</taxon>
        <taxon>Rhabditida</taxon>
        <taxon>Rhabditina</taxon>
        <taxon>Rhabditomorpha</taxon>
        <taxon>Strongyloidea</taxon>
        <taxon>Metastrongylidae</taxon>
        <taxon>Parelaphostrongylus</taxon>
    </lineage>
</organism>
<dbReference type="AlphaFoldDB" id="A0AAD5MIU4"/>
<dbReference type="EMBL" id="JAHQIW010000515">
    <property type="protein sequence ID" value="KAJ1348496.1"/>
    <property type="molecule type" value="Genomic_DNA"/>
</dbReference>
<keyword evidence="1" id="KW-0732">Signal</keyword>
<dbReference type="PROSITE" id="PS51257">
    <property type="entry name" value="PROKAR_LIPOPROTEIN"/>
    <property type="match status" value="1"/>
</dbReference>
<comment type="caution">
    <text evidence="2">The sequence shown here is derived from an EMBL/GenBank/DDBJ whole genome shotgun (WGS) entry which is preliminary data.</text>
</comment>
<keyword evidence="3" id="KW-1185">Reference proteome</keyword>
<sequence length="223" mass="23867">MARLPATVILLLITVSAVFGCGVVPQGQMATRTFRVTGFTLPVTMVYSTTPKVLVQVPGILSTRESASSFTSRLIMQAVIDVLEQQGRAAGLADTIISAILDQLTVQISYEPQECKEVAVNADLVAGFNGVMMAMKPHCIIVGSTVTSLCTADTGTMCKIEMDSKIAPISANQTAISGTIRTTNFVMANWSREIWQSVVNRTLRTLTLSPFGSHFFSAVATVD</sequence>